<organism evidence="2 3">
    <name type="scientific">Thalassiosira oceanica</name>
    <name type="common">Marine diatom</name>
    <dbReference type="NCBI Taxonomy" id="159749"/>
    <lineage>
        <taxon>Eukaryota</taxon>
        <taxon>Sar</taxon>
        <taxon>Stramenopiles</taxon>
        <taxon>Ochrophyta</taxon>
        <taxon>Bacillariophyta</taxon>
        <taxon>Coscinodiscophyceae</taxon>
        <taxon>Thalassiosirophycidae</taxon>
        <taxon>Thalassiosirales</taxon>
        <taxon>Thalassiosiraceae</taxon>
        <taxon>Thalassiosira</taxon>
    </lineage>
</organism>
<dbReference type="Proteomes" id="UP000266841">
    <property type="component" value="Unassembled WGS sequence"/>
</dbReference>
<evidence type="ECO:0000256" key="1">
    <source>
        <dbReference type="SAM" id="MobiDB-lite"/>
    </source>
</evidence>
<accession>K0SIY8</accession>
<proteinExistence type="predicted"/>
<dbReference type="EMBL" id="AGNL01020519">
    <property type="protein sequence ID" value="EJK60986.1"/>
    <property type="molecule type" value="Genomic_DNA"/>
</dbReference>
<evidence type="ECO:0000313" key="2">
    <source>
        <dbReference type="EMBL" id="EJK60986.1"/>
    </source>
</evidence>
<keyword evidence="3" id="KW-1185">Reference proteome</keyword>
<protein>
    <submittedName>
        <fullName evidence="2">Uncharacterized protein</fullName>
    </submittedName>
</protein>
<gene>
    <name evidence="2" type="ORF">THAOC_18590</name>
</gene>
<feature type="region of interest" description="Disordered" evidence="1">
    <location>
        <begin position="1"/>
        <end position="56"/>
    </location>
</feature>
<evidence type="ECO:0000313" key="3">
    <source>
        <dbReference type="Proteomes" id="UP000266841"/>
    </source>
</evidence>
<reference evidence="2 3" key="1">
    <citation type="journal article" date="2012" name="Genome Biol.">
        <title>Genome and low-iron response of an oceanic diatom adapted to chronic iron limitation.</title>
        <authorList>
            <person name="Lommer M."/>
            <person name="Specht M."/>
            <person name="Roy A.S."/>
            <person name="Kraemer L."/>
            <person name="Andreson R."/>
            <person name="Gutowska M.A."/>
            <person name="Wolf J."/>
            <person name="Bergner S.V."/>
            <person name="Schilhabel M.B."/>
            <person name="Klostermeier U.C."/>
            <person name="Beiko R.G."/>
            <person name="Rosenstiel P."/>
            <person name="Hippler M."/>
            <person name="Laroche J."/>
        </authorList>
    </citation>
    <scope>NUCLEOTIDE SEQUENCE [LARGE SCALE GENOMIC DNA]</scope>
    <source>
        <strain evidence="2 3">CCMP1005</strain>
    </source>
</reference>
<sequence length="198" mass="21962">MVKGGKLVFKGEKPKSKKKSTKKIQLEPASATPAARTLLPQADKPASDQPKIVKGRGTITSSSNVVQGMGTAFTKQLHQGDAIMAVGEMRVVKMVLSPVSISISSAFSSDLRTPTEYQYISKPRDVASETANKLAKKRREQEEIETRAMGTYGAKNEIVYRERTEHGSYRIKREQATNDMTRSDLLSYRASKKSDRYC</sequence>
<name>K0SIY8_THAOC</name>
<dbReference type="OMA" id="AHIGVEY"/>
<dbReference type="eggNOG" id="ENOG502RRBZ">
    <property type="taxonomic scope" value="Eukaryota"/>
</dbReference>
<dbReference type="AlphaFoldDB" id="K0SIY8"/>
<dbReference type="OrthoDB" id="311468at2759"/>
<comment type="caution">
    <text evidence="2">The sequence shown here is derived from an EMBL/GenBank/DDBJ whole genome shotgun (WGS) entry which is preliminary data.</text>
</comment>